<reference evidence="7" key="1">
    <citation type="submission" date="2016-04" db="EMBL/GenBank/DDBJ databases">
        <authorList>
            <person name="Evans L.H."/>
            <person name="Alamgir A."/>
            <person name="Owens N."/>
            <person name="Weber N.D."/>
            <person name="Virtaneva K."/>
            <person name="Barbian K."/>
            <person name="Babar A."/>
            <person name="Rosenke K."/>
        </authorList>
    </citation>
    <scope>NUCLEOTIDE SEQUENCE [LARGE SCALE GENOMIC DNA]</scope>
    <source>
        <strain evidence="7">CBS 101.48</strain>
    </source>
</reference>
<sequence length="321" mass="35805">MPTRLPVTILTGFLGSGKTTLLNHILQSHHGKRIAVIENEYGQVGVDGGLVLDAGQEMFETKNGCLCCTVRGDLARILHQLIETKKGAFDLVLIETTGLANPGPVLQTILTDDTLMAHYHLDAVVTLVDASAFDQQQEEETRYQQIAFADVILLNKVDMLDDETALITKLRAINDVPIYPTRYGRIDLDRILGLGGFDLSRMVAKDTGVSHGFMSVGIDMEGALDFDRLNRWIQSLLASMGPNIYRMKGILNVNGEQDRFIFQGVHMLFDGQQDRAWKDDEPRKNRLVFIGKDLDKDVLIDSFKASIDGRRVEDQTSWLDG</sequence>
<keyword evidence="2" id="KW-0378">Hydrolase</keyword>
<dbReference type="EMBL" id="LT550921">
    <property type="protein sequence ID" value="SAL96343.1"/>
    <property type="molecule type" value="Genomic_DNA"/>
</dbReference>
<dbReference type="STRING" id="4829.A0A163J030"/>
<dbReference type="OrthoDB" id="258627at2759"/>
<keyword evidence="3" id="KW-0143">Chaperone</keyword>
<dbReference type="Gene3D" id="3.40.50.300">
    <property type="entry name" value="P-loop containing nucleotide triphosphate hydrolases"/>
    <property type="match status" value="1"/>
</dbReference>
<evidence type="ECO:0000259" key="6">
    <source>
        <dbReference type="SMART" id="SM00833"/>
    </source>
</evidence>
<comment type="catalytic activity">
    <reaction evidence="5">
        <text>GTP + H2O = GDP + phosphate + H(+)</text>
        <dbReference type="Rhea" id="RHEA:19669"/>
        <dbReference type="ChEBI" id="CHEBI:15377"/>
        <dbReference type="ChEBI" id="CHEBI:15378"/>
        <dbReference type="ChEBI" id="CHEBI:37565"/>
        <dbReference type="ChEBI" id="CHEBI:43474"/>
        <dbReference type="ChEBI" id="CHEBI:58189"/>
    </reaction>
    <physiologicalReaction direction="left-to-right" evidence="5">
        <dbReference type="Rhea" id="RHEA:19670"/>
    </physiologicalReaction>
</comment>
<dbReference type="AlphaFoldDB" id="A0A163J030"/>
<comment type="similarity">
    <text evidence="4">Belongs to the SIMIBI class G3E GTPase family. ZNG1 subfamily.</text>
</comment>
<dbReference type="InterPro" id="IPR036627">
    <property type="entry name" value="CobW-likC_sf"/>
</dbReference>
<evidence type="ECO:0000256" key="4">
    <source>
        <dbReference type="ARBA" id="ARBA00034320"/>
    </source>
</evidence>
<dbReference type="PANTHER" id="PTHR13748:SF62">
    <property type="entry name" value="COBW DOMAIN-CONTAINING PROTEIN"/>
    <property type="match status" value="1"/>
</dbReference>
<dbReference type="Pfam" id="PF02492">
    <property type="entry name" value="cobW"/>
    <property type="match status" value="1"/>
</dbReference>
<dbReference type="SUPFAM" id="SSF52540">
    <property type="entry name" value="P-loop containing nucleoside triphosphate hydrolases"/>
    <property type="match status" value="1"/>
</dbReference>
<evidence type="ECO:0000256" key="3">
    <source>
        <dbReference type="ARBA" id="ARBA00023186"/>
    </source>
</evidence>
<evidence type="ECO:0000313" key="8">
    <source>
        <dbReference type="Proteomes" id="UP000078561"/>
    </source>
</evidence>
<keyword evidence="8" id="KW-1185">Reference proteome</keyword>
<evidence type="ECO:0000256" key="2">
    <source>
        <dbReference type="ARBA" id="ARBA00022801"/>
    </source>
</evidence>
<evidence type="ECO:0000256" key="5">
    <source>
        <dbReference type="ARBA" id="ARBA00049117"/>
    </source>
</evidence>
<keyword evidence="1" id="KW-0547">Nucleotide-binding</keyword>
<dbReference type="PANTHER" id="PTHR13748">
    <property type="entry name" value="COBW-RELATED"/>
    <property type="match status" value="1"/>
</dbReference>
<protein>
    <recommendedName>
        <fullName evidence="6">CobW C-terminal domain-containing protein</fullName>
    </recommendedName>
</protein>
<dbReference type="CDD" id="cd03112">
    <property type="entry name" value="CobW-like"/>
    <property type="match status" value="1"/>
</dbReference>
<name>A0A163J030_ABSGL</name>
<organism evidence="7">
    <name type="scientific">Absidia glauca</name>
    <name type="common">Pin mould</name>
    <dbReference type="NCBI Taxonomy" id="4829"/>
    <lineage>
        <taxon>Eukaryota</taxon>
        <taxon>Fungi</taxon>
        <taxon>Fungi incertae sedis</taxon>
        <taxon>Mucoromycota</taxon>
        <taxon>Mucoromycotina</taxon>
        <taxon>Mucoromycetes</taxon>
        <taxon>Mucorales</taxon>
        <taxon>Cunninghamellaceae</taxon>
        <taxon>Absidia</taxon>
    </lineage>
</organism>
<dbReference type="Gene3D" id="3.30.1220.10">
    <property type="entry name" value="CobW-like, C-terminal domain"/>
    <property type="match status" value="1"/>
</dbReference>
<dbReference type="InterPro" id="IPR051316">
    <property type="entry name" value="Zinc-reg_GTPase_activator"/>
</dbReference>
<proteinExistence type="inferred from homology"/>
<dbReference type="Pfam" id="PF07683">
    <property type="entry name" value="CobW_C"/>
    <property type="match status" value="1"/>
</dbReference>
<evidence type="ECO:0000313" key="7">
    <source>
        <dbReference type="EMBL" id="SAL96343.1"/>
    </source>
</evidence>
<dbReference type="FunCoup" id="A0A163J030">
    <property type="interactions" value="383"/>
</dbReference>
<dbReference type="InterPro" id="IPR011629">
    <property type="entry name" value="CobW-like_C"/>
</dbReference>
<evidence type="ECO:0000256" key="1">
    <source>
        <dbReference type="ARBA" id="ARBA00022741"/>
    </source>
</evidence>
<dbReference type="InParanoid" id="A0A163J030"/>
<dbReference type="SUPFAM" id="SSF90002">
    <property type="entry name" value="Hypothetical protein YjiA, C-terminal domain"/>
    <property type="match status" value="1"/>
</dbReference>
<dbReference type="GO" id="GO:0005737">
    <property type="term" value="C:cytoplasm"/>
    <property type="evidence" value="ECO:0007669"/>
    <property type="project" value="TreeGrafter"/>
</dbReference>
<feature type="domain" description="CobW C-terminal" evidence="6">
    <location>
        <begin position="213"/>
        <end position="307"/>
    </location>
</feature>
<gene>
    <name evidence="7" type="primary">ABSGL_01739.1 scaffold 2091</name>
</gene>
<dbReference type="Proteomes" id="UP000078561">
    <property type="component" value="Unassembled WGS sequence"/>
</dbReference>
<dbReference type="GO" id="GO:0016787">
    <property type="term" value="F:hydrolase activity"/>
    <property type="evidence" value="ECO:0007669"/>
    <property type="project" value="UniProtKB-KW"/>
</dbReference>
<dbReference type="SMART" id="SM00833">
    <property type="entry name" value="CobW_C"/>
    <property type="match status" value="1"/>
</dbReference>
<accession>A0A163J030</accession>
<dbReference type="OMA" id="HSQGFET"/>
<dbReference type="GO" id="GO:0000166">
    <property type="term" value="F:nucleotide binding"/>
    <property type="evidence" value="ECO:0007669"/>
    <property type="project" value="UniProtKB-KW"/>
</dbReference>
<dbReference type="InterPro" id="IPR003495">
    <property type="entry name" value="CobW/HypB/UreG_nucleotide-bd"/>
</dbReference>
<dbReference type="InterPro" id="IPR027417">
    <property type="entry name" value="P-loop_NTPase"/>
</dbReference>